<evidence type="ECO:0000313" key="2">
    <source>
        <dbReference type="EMBL" id="QEV09774.1"/>
    </source>
</evidence>
<keyword evidence="3" id="KW-1185">Reference proteome</keyword>
<organism evidence="2 3">
    <name type="scientific">Streptomyces prasinus</name>
    <dbReference type="NCBI Taxonomy" id="67345"/>
    <lineage>
        <taxon>Bacteria</taxon>
        <taxon>Bacillati</taxon>
        <taxon>Actinomycetota</taxon>
        <taxon>Actinomycetes</taxon>
        <taxon>Kitasatosporales</taxon>
        <taxon>Streptomycetaceae</taxon>
        <taxon>Streptomyces</taxon>
    </lineage>
</organism>
<dbReference type="GeneID" id="95539278"/>
<feature type="compositionally biased region" description="Gly residues" evidence="1">
    <location>
        <begin position="69"/>
        <end position="81"/>
    </location>
</feature>
<accession>A0ABX6B6Q5</accession>
<dbReference type="EMBL" id="CP023697">
    <property type="protein sequence ID" value="QEV09774.1"/>
    <property type="molecule type" value="Genomic_DNA"/>
</dbReference>
<evidence type="ECO:0000313" key="3">
    <source>
        <dbReference type="Proteomes" id="UP000326041"/>
    </source>
</evidence>
<protein>
    <submittedName>
        <fullName evidence="2">Uncharacterized protein</fullName>
    </submittedName>
</protein>
<dbReference type="Proteomes" id="UP000326041">
    <property type="component" value="Chromosome"/>
</dbReference>
<sequence>MGEFTFPALLAASLPACPPARREDTRRCPVDDFVTAASDRAPPSVDARAAVRRTPSGVIVRRPAPQDGTGPGVPGFGGPPR</sequence>
<gene>
    <name evidence="2" type="ORF">CP972_32935</name>
</gene>
<reference evidence="2 3" key="1">
    <citation type="submission" date="2017-09" db="EMBL/GenBank/DDBJ databases">
        <authorList>
            <person name="Lee N."/>
            <person name="Cho B.-K."/>
        </authorList>
    </citation>
    <scope>NUCLEOTIDE SEQUENCE [LARGE SCALE GENOMIC DNA]</scope>
    <source>
        <strain evidence="2 3">ATCC 13879</strain>
    </source>
</reference>
<evidence type="ECO:0000256" key="1">
    <source>
        <dbReference type="SAM" id="MobiDB-lite"/>
    </source>
</evidence>
<feature type="region of interest" description="Disordered" evidence="1">
    <location>
        <begin position="55"/>
        <end position="81"/>
    </location>
</feature>
<name>A0ABX6B6Q5_9ACTN</name>
<dbReference type="RefSeq" id="WP_150475620.1">
    <property type="nucleotide sequence ID" value="NZ_CP023697.1"/>
</dbReference>
<proteinExistence type="predicted"/>